<gene>
    <name evidence="1" type="ORF">HCG48_20555</name>
</gene>
<accession>A0A6H1U4Y7</accession>
<sequence>MDDDFFDDDDFFENDFDDNLFDDDFDDDDFDDDDFDDDFFDRIDGFIDRLVQPRFYLTTYPDVAEAIRNGSFRGDADDHFEEFGGREGRDPSIFYSEQFYLANNPDVAEAVNRGQFLSGFEHFFSFGAREGRNPSPNFNSNFYLENNPDVAAAVNRGTFNSGFFHFIAFGQFENRQPRPASPPAPVANDPLIGSTANPAQFASDNADPLTTGGTIANEAIEIAPAVPGDRLPDLAAVSGGSAPEDLSLFLPNTVEGFAASTPALPTLSDVESNGDRLPLDLF</sequence>
<organism evidence="1 2">
    <name type="scientific">Oxynema aestuarii AP17</name>
    <dbReference type="NCBI Taxonomy" id="2064643"/>
    <lineage>
        <taxon>Bacteria</taxon>
        <taxon>Bacillati</taxon>
        <taxon>Cyanobacteriota</taxon>
        <taxon>Cyanophyceae</taxon>
        <taxon>Oscillatoriophycideae</taxon>
        <taxon>Oscillatoriales</taxon>
        <taxon>Oscillatoriaceae</taxon>
        <taxon>Oxynema</taxon>
        <taxon>Oxynema aestuarii</taxon>
    </lineage>
</organism>
<protein>
    <submittedName>
        <fullName evidence="1">Uncharacterized protein</fullName>
    </submittedName>
</protein>
<evidence type="ECO:0000313" key="1">
    <source>
        <dbReference type="EMBL" id="QIZ72689.1"/>
    </source>
</evidence>
<dbReference type="Proteomes" id="UP000500857">
    <property type="component" value="Chromosome"/>
</dbReference>
<name>A0A6H1U4Y7_9CYAN</name>
<dbReference type="RefSeq" id="WP_168570836.1">
    <property type="nucleotide sequence ID" value="NZ_CP051167.1"/>
</dbReference>
<dbReference type="AlphaFoldDB" id="A0A6H1U4Y7"/>
<reference evidence="1 2" key="1">
    <citation type="submission" date="2020-04" db="EMBL/GenBank/DDBJ databases">
        <authorList>
            <person name="Basu S."/>
            <person name="Maruthanayagam V."/>
            <person name="Chakraborty S."/>
            <person name="Pramanik A."/>
            <person name="Mukherjee J."/>
            <person name="Brink B."/>
        </authorList>
    </citation>
    <scope>NUCLEOTIDE SEQUENCE [LARGE SCALE GENOMIC DNA]</scope>
    <source>
        <strain evidence="1 2">AP17</strain>
    </source>
</reference>
<dbReference type="EMBL" id="CP051167">
    <property type="protein sequence ID" value="QIZ72689.1"/>
    <property type="molecule type" value="Genomic_DNA"/>
</dbReference>
<evidence type="ECO:0000313" key="2">
    <source>
        <dbReference type="Proteomes" id="UP000500857"/>
    </source>
</evidence>
<keyword evidence="2" id="KW-1185">Reference proteome</keyword>
<proteinExistence type="predicted"/>
<dbReference type="KEGG" id="oxy:HCG48_20555"/>